<dbReference type="Pfam" id="PF13410">
    <property type="entry name" value="GST_C_2"/>
    <property type="match status" value="1"/>
</dbReference>
<reference evidence="2" key="1">
    <citation type="submission" date="2022-08" db="EMBL/GenBank/DDBJ databases">
        <title>Nisaea acidiphila sp. nov., isolated from a marine algal debris and emended description of the genus Nisaea Urios et al. 2008.</title>
        <authorList>
            <person name="Kwon K."/>
        </authorList>
    </citation>
    <scope>NUCLEOTIDE SEQUENCE</scope>
    <source>
        <strain evidence="2">MEBiC11861</strain>
    </source>
</reference>
<dbReference type="CDD" id="cd03205">
    <property type="entry name" value="GST_C_6"/>
    <property type="match status" value="1"/>
</dbReference>
<dbReference type="EMBL" id="CP102480">
    <property type="protein sequence ID" value="UUX50884.1"/>
    <property type="molecule type" value="Genomic_DNA"/>
</dbReference>
<dbReference type="PANTHER" id="PTHR42673:SF4">
    <property type="entry name" value="MALEYLACETOACETATE ISOMERASE"/>
    <property type="match status" value="1"/>
</dbReference>
<dbReference type="Gene3D" id="3.40.30.10">
    <property type="entry name" value="Glutaredoxin"/>
    <property type="match status" value="1"/>
</dbReference>
<proteinExistence type="predicted"/>
<dbReference type="InterPro" id="IPR036282">
    <property type="entry name" value="Glutathione-S-Trfase_C_sf"/>
</dbReference>
<evidence type="ECO:0000259" key="1">
    <source>
        <dbReference type="PROSITE" id="PS50404"/>
    </source>
</evidence>
<gene>
    <name evidence="2" type="ORF">NUH88_04100</name>
</gene>
<dbReference type="GO" id="GO:0006749">
    <property type="term" value="P:glutathione metabolic process"/>
    <property type="evidence" value="ECO:0007669"/>
    <property type="project" value="TreeGrafter"/>
</dbReference>
<dbReference type="AlphaFoldDB" id="A0A9J7AXB4"/>
<dbReference type="Gene3D" id="1.20.1050.10">
    <property type="match status" value="1"/>
</dbReference>
<sequence>MLTLYSSLTSPYGRKVRMVIDILGLTDEVRVRHANTLDADDPLRKANPLGKIPALELEGGATLFDSRVIVEFLEAMHGTGAIIPGDPERRFGELTLAALAEGINDALLLITYEGRFREPEQASQVWLDHQYGKVRRGLTEVCRRLDEYRDPGVAALTLACALGYADWRKQLDWRAEFPPLAAWMEAFARSQPAWERTAAPAE</sequence>
<dbReference type="Pfam" id="PF13409">
    <property type="entry name" value="GST_N_2"/>
    <property type="match status" value="1"/>
</dbReference>
<dbReference type="Proteomes" id="UP001060336">
    <property type="component" value="Chromosome"/>
</dbReference>
<evidence type="ECO:0000313" key="2">
    <source>
        <dbReference type="EMBL" id="UUX50884.1"/>
    </source>
</evidence>
<dbReference type="GO" id="GO:0006559">
    <property type="term" value="P:L-phenylalanine catabolic process"/>
    <property type="evidence" value="ECO:0007669"/>
    <property type="project" value="TreeGrafter"/>
</dbReference>
<evidence type="ECO:0000313" key="3">
    <source>
        <dbReference type="Proteomes" id="UP001060336"/>
    </source>
</evidence>
<feature type="domain" description="GST N-terminal" evidence="1">
    <location>
        <begin position="1"/>
        <end position="81"/>
    </location>
</feature>
<dbReference type="KEGG" id="naci:NUH88_04100"/>
<name>A0A9J7AXB4_9PROT</name>
<dbReference type="InterPro" id="IPR004045">
    <property type="entry name" value="Glutathione_S-Trfase_N"/>
</dbReference>
<dbReference type="SUPFAM" id="SSF47616">
    <property type="entry name" value="GST C-terminal domain-like"/>
    <property type="match status" value="1"/>
</dbReference>
<dbReference type="SUPFAM" id="SSF52833">
    <property type="entry name" value="Thioredoxin-like"/>
    <property type="match status" value="1"/>
</dbReference>
<dbReference type="InterPro" id="IPR036249">
    <property type="entry name" value="Thioredoxin-like_sf"/>
</dbReference>
<dbReference type="RefSeq" id="WP_257770131.1">
    <property type="nucleotide sequence ID" value="NZ_CP102480.1"/>
</dbReference>
<keyword evidence="3" id="KW-1185">Reference proteome</keyword>
<dbReference type="GO" id="GO:0016034">
    <property type="term" value="F:maleylacetoacetate isomerase activity"/>
    <property type="evidence" value="ECO:0007669"/>
    <property type="project" value="TreeGrafter"/>
</dbReference>
<dbReference type="PANTHER" id="PTHR42673">
    <property type="entry name" value="MALEYLACETOACETATE ISOMERASE"/>
    <property type="match status" value="1"/>
</dbReference>
<organism evidence="2 3">
    <name type="scientific">Nisaea acidiphila</name>
    <dbReference type="NCBI Taxonomy" id="1862145"/>
    <lineage>
        <taxon>Bacteria</taxon>
        <taxon>Pseudomonadati</taxon>
        <taxon>Pseudomonadota</taxon>
        <taxon>Alphaproteobacteria</taxon>
        <taxon>Rhodospirillales</taxon>
        <taxon>Thalassobaculaceae</taxon>
        <taxon>Nisaea</taxon>
    </lineage>
</organism>
<protein>
    <submittedName>
        <fullName evidence="2">Glutathione S-transferase N-terminal domain-containing protein</fullName>
    </submittedName>
</protein>
<dbReference type="GO" id="GO:0004364">
    <property type="term" value="F:glutathione transferase activity"/>
    <property type="evidence" value="ECO:0007669"/>
    <property type="project" value="TreeGrafter"/>
</dbReference>
<accession>A0A9J7AXB4</accession>
<dbReference type="PROSITE" id="PS50404">
    <property type="entry name" value="GST_NTER"/>
    <property type="match status" value="1"/>
</dbReference>